<dbReference type="Gene3D" id="2.30.30.360">
    <property type="entry name" value="Myosin S1 fragment, N-terminal"/>
    <property type="match status" value="1"/>
</dbReference>
<dbReference type="SUPFAM" id="SSF90257">
    <property type="entry name" value="Myosin rod fragments"/>
    <property type="match status" value="5"/>
</dbReference>
<evidence type="ECO:0000256" key="8">
    <source>
        <dbReference type="ARBA" id="ARBA00022840"/>
    </source>
</evidence>
<evidence type="ECO:0000256" key="18">
    <source>
        <dbReference type="ARBA" id="ARBA00041436"/>
    </source>
</evidence>
<dbReference type="Gene3D" id="1.20.5.340">
    <property type="match status" value="5"/>
</dbReference>
<dbReference type="FunFam" id="1.20.5.340:FF:000002">
    <property type="entry name" value="Myosin heavy chain"/>
    <property type="match status" value="1"/>
</dbReference>
<feature type="binding site" evidence="21">
    <location>
        <begin position="204"/>
        <end position="211"/>
    </location>
    <ligand>
        <name>ATP</name>
        <dbReference type="ChEBI" id="CHEBI:30616"/>
    </ligand>
</feature>
<evidence type="ECO:0000256" key="14">
    <source>
        <dbReference type="ARBA" id="ARBA00023203"/>
    </source>
</evidence>
<dbReference type="Pfam" id="PF02736">
    <property type="entry name" value="Myosin_N"/>
    <property type="match status" value="1"/>
</dbReference>
<dbReference type="GO" id="GO:0005516">
    <property type="term" value="F:calmodulin binding"/>
    <property type="evidence" value="ECO:0007669"/>
    <property type="project" value="UniProtKB-KW"/>
</dbReference>
<keyword evidence="3" id="KW-0787">Thick filament</keyword>
<dbReference type="FunFam" id="1.20.5.370:FF:000007">
    <property type="entry name" value="Myosin heavy chain"/>
    <property type="match status" value="1"/>
</dbReference>
<organism evidence="26 27">
    <name type="scientific">Bos indicus x Bos taurus</name>
    <name type="common">Hybrid cattle</name>
    <dbReference type="NCBI Taxonomy" id="30522"/>
    <lineage>
        <taxon>Eukaryota</taxon>
        <taxon>Metazoa</taxon>
        <taxon>Chordata</taxon>
        <taxon>Craniata</taxon>
        <taxon>Vertebrata</taxon>
        <taxon>Euteleostomi</taxon>
        <taxon>Mammalia</taxon>
        <taxon>Eutheria</taxon>
        <taxon>Laurasiatheria</taxon>
        <taxon>Artiodactyla</taxon>
        <taxon>Ruminantia</taxon>
        <taxon>Pecora</taxon>
        <taxon>Bovidae</taxon>
        <taxon>Bovinae</taxon>
        <taxon>Bos</taxon>
    </lineage>
</organism>
<keyword evidence="10 22" id="KW-0175">Coiled coil</keyword>
<dbReference type="FunFam" id="1.20.5.370:FF:000001">
    <property type="entry name" value="Myosin heavy chain"/>
    <property type="match status" value="1"/>
</dbReference>
<comment type="function">
    <text evidence="20">Myosins are actin-based motor molecules with ATPase activity essential for muscle contraction.</text>
</comment>
<evidence type="ECO:0000256" key="5">
    <source>
        <dbReference type="ARBA" id="ARBA00022490"/>
    </source>
</evidence>
<proteinExistence type="inferred from homology"/>
<comment type="similarity">
    <text evidence="2 21">Belongs to the TRAFAC class myosin-kinesin ATPase superfamily. Myosin family.</text>
</comment>
<dbReference type="GO" id="GO:0000146">
    <property type="term" value="F:microfilament motor activity"/>
    <property type="evidence" value="ECO:0007669"/>
    <property type="project" value="TreeGrafter"/>
</dbReference>
<comment type="subcellular location">
    <subcellularLocation>
        <location evidence="1">Cytoplasm</location>
        <location evidence="1">Myofibril</location>
    </subcellularLocation>
</comment>
<evidence type="ECO:0000259" key="24">
    <source>
        <dbReference type="PROSITE" id="PS51456"/>
    </source>
</evidence>
<evidence type="ECO:0000256" key="21">
    <source>
        <dbReference type="PROSITE-ProRule" id="PRU00782"/>
    </source>
</evidence>
<keyword evidence="8 21" id="KW-0067">ATP-binding</keyword>
<dbReference type="Gene3D" id="1.10.10.820">
    <property type="match status" value="1"/>
</dbReference>
<dbReference type="GO" id="GO:0030016">
    <property type="term" value="C:myofibril"/>
    <property type="evidence" value="ECO:0007669"/>
    <property type="project" value="UniProtKB-SubCell"/>
</dbReference>
<evidence type="ECO:0000256" key="9">
    <source>
        <dbReference type="ARBA" id="ARBA00022860"/>
    </source>
</evidence>
<evidence type="ECO:0000256" key="23">
    <source>
        <dbReference type="SAM" id="MobiDB-lite"/>
    </source>
</evidence>
<dbReference type="FunFam" id="2.30.30.360:FF:000001">
    <property type="entry name" value="Myosin heavy chain"/>
    <property type="match status" value="1"/>
</dbReference>
<keyword evidence="4" id="KW-0488">Methylation</keyword>
<keyword evidence="12 21" id="KW-0505">Motor protein</keyword>
<dbReference type="FunFam" id="3.40.850.10:FF:000024">
    <property type="entry name" value="Myosin heavy chain, isoform J"/>
    <property type="match status" value="1"/>
</dbReference>
<evidence type="ECO:0000256" key="17">
    <source>
        <dbReference type="ARBA" id="ARBA00041387"/>
    </source>
</evidence>
<dbReference type="GO" id="GO:0032982">
    <property type="term" value="C:myosin filament"/>
    <property type="evidence" value="ECO:0007669"/>
    <property type="project" value="UniProtKB-KW"/>
</dbReference>
<dbReference type="FunFam" id="1.20.5.340:FF:000006">
    <property type="entry name" value="Myosin heavy chain"/>
    <property type="match status" value="1"/>
</dbReference>
<evidence type="ECO:0000256" key="10">
    <source>
        <dbReference type="ARBA" id="ARBA00023054"/>
    </source>
</evidence>
<gene>
    <name evidence="26" type="primary">LOC113877400</name>
</gene>
<evidence type="ECO:0000256" key="12">
    <source>
        <dbReference type="ARBA" id="ARBA00023175"/>
    </source>
</evidence>
<feature type="region of interest" description="Disordered" evidence="23">
    <location>
        <begin position="1"/>
        <end position="26"/>
    </location>
</feature>
<dbReference type="FunFam" id="1.20.5.340:FF:000004">
    <property type="entry name" value="Myosin heavy chain"/>
    <property type="match status" value="1"/>
</dbReference>
<dbReference type="FunFam" id="1.20.5.340:FF:000003">
    <property type="entry name" value="Myosin heavy chain"/>
    <property type="match status" value="1"/>
</dbReference>
<evidence type="ECO:0000256" key="2">
    <source>
        <dbReference type="ARBA" id="ARBA00008314"/>
    </source>
</evidence>
<feature type="compositionally biased region" description="Low complexity" evidence="23">
    <location>
        <begin position="14"/>
        <end position="26"/>
    </location>
</feature>
<dbReference type="GO" id="GO:0005524">
    <property type="term" value="F:ATP binding"/>
    <property type="evidence" value="ECO:0007669"/>
    <property type="project" value="UniProtKB-UniRule"/>
</dbReference>
<evidence type="ECO:0000256" key="6">
    <source>
        <dbReference type="ARBA" id="ARBA00022553"/>
    </source>
</evidence>
<keyword evidence="9" id="KW-0112">Calmodulin-binding</keyword>
<dbReference type="FunFam" id="1.20.5.370:FF:000008">
    <property type="entry name" value="Myosin heavy chain"/>
    <property type="match status" value="1"/>
</dbReference>
<evidence type="ECO:0000256" key="4">
    <source>
        <dbReference type="ARBA" id="ARBA00022481"/>
    </source>
</evidence>
<name>A0A4W2DXY9_BOBOX</name>
<keyword evidence="13" id="KW-0514">Muscle protein</keyword>
<keyword evidence="27" id="KW-1185">Reference proteome</keyword>
<dbReference type="SUPFAM" id="SSF57997">
    <property type="entry name" value="Tropomyosin"/>
    <property type="match status" value="1"/>
</dbReference>
<keyword evidence="11 21" id="KW-0518">Myosin</keyword>
<comment type="subunit">
    <text evidence="15">Muscle myosin is a hexameric protein that consists of 2 heavy chain subunits (MHC), 2 alkali light chain subunits (MLC) and 2 regulatory light chain subunits (MLC-2). Interacts with GCSAM.</text>
</comment>
<dbReference type="PROSITE" id="PS50096">
    <property type="entry name" value="IQ"/>
    <property type="match status" value="1"/>
</dbReference>
<evidence type="ECO:0000313" key="26">
    <source>
        <dbReference type="Ensembl" id="ENSBIXP00000031293.1"/>
    </source>
</evidence>
<dbReference type="PROSITE" id="PS51456">
    <property type="entry name" value="MYOSIN_MOTOR"/>
    <property type="match status" value="1"/>
</dbReference>
<feature type="region of interest" description="Actin-binding" evidence="21">
    <location>
        <begin position="685"/>
        <end position="707"/>
    </location>
</feature>
<evidence type="ECO:0000256" key="13">
    <source>
        <dbReference type="ARBA" id="ARBA00023179"/>
    </source>
</evidence>
<dbReference type="Gene3D" id="1.20.5.4820">
    <property type="match status" value="1"/>
</dbReference>
<dbReference type="Gene3D" id="6.10.250.2420">
    <property type="match status" value="1"/>
</dbReference>
<dbReference type="FunFam" id="1.20.5.4820:FF:000001">
    <property type="entry name" value="Myosin heavy chain"/>
    <property type="match status" value="1"/>
</dbReference>
<sequence length="1965" mass="225857">MRIDDNSESLVRNASSPLGPLSSAAMSSDQEMAIFGEAAPYLRKSEKERIEAQNKPFDAKTSVFVAEPKESFVKGTIQSREGGKVTVKTEGGATLTVKEDQVFPMNPPKFDKIEDMAMMTHLHEPAVLYNLKERYAAWMIYTYSGLFCVTVNPYKWLPVYNPEVVTAYRGKKRQEAPPHIFSISDNAYQFMLTDRENQSILITGESGAGKTVNTKRVIQYFATIAVTGDKKKEEITSGKIQGTLEDQIISANPLLEAFGNAKTVRNDNSSRFGKFIRIHFGTTGKLASADIETYLLEKSRVTFQLKAERSYHIFYQITSNRKPELIEMLLITTNPYDYPFISQGEISVASIDDQEELIATDSAIDILGFTNEEKVSIYKLTGAVMHYGNLKFKQKQREEQAEPDGTEVADKAAYLQSLNSADLLKALCYPRVKVGNEYVTKGQTVEQVTNAVGALAKAVYEKMFLWMVARINQQLDTKQPRQYFIGVLDIAGFEIFDFNSLEQLCINFTNEKLQQFFNHHMFVLEQEEYKREGIEWTFIDFGMDLAACIELIEKPMGIFSILEEECMFPKATDMSFKNKLYDQHLGKSANFQKPKVVKGKPEAHFALIHYAGVVDYNITGWLEKNKDPLNDTVVGLYQKSALKTLAFLFSGTPTGDSEASGGTKKGGKKKGSSFQTVSALFRENLNKLMTNLRSTHPHFVRCIIPNETKTPGAMEHELVLHQLRCNGVLEGIRICRKGFPSRILYADFKQRYKVLNASAIPEGQYIDSKKASEKLLASIDIDHTQYKFGHTKVFFKAGLLGLLEEMRDEKLAQLMTRTQARCRGFLARVEYQKMVERRESIFCIQYNIRAFMNVKHWPWMKLFFRIKPLLKSAETEKEMATMKEEFQKTKDELAKSEAKRKELEEKMVTLLKEKNDLQLQVQSEAEGLADAEERCDQLIKTKIQLEAKIKEVTERAEDEEEINAELTAKKRKLEDECSELKKDIDDLELTLAKVEKEKHATENKVKNLTEEMAGLDETIAKLTKEKKALQEAHQQTLDDLQAEEDKVNTLTKAKTKLEQQVDDLEGSLEQEKKLRMDLERAKRKLEGDLKLAQESIMDIENEKQQLDEKLKKKEFEISNLQSKIEDEQALGIQLQKKIKELQARIEELEEEIEAERASRAKAEKQRSDLSRELEEISERLEEAGGATSAQIEMNKKREAEFQKMRRDLEEATLQHEATAAALRKKHADSVAELGEQIDNLQRVKQKLEKEKSEMKMEIDDLASNVETISKAKGNLEKMCRTLEDQVNELKSKEEEQQRLINDLTTQRGRLQTESGEFSRQLDEKEALVSQLSRGKQAFTQQIEELKRQLEEEIKAKNALAHGLQSARHDCDLLREQYEEEQESKAELQRALSKANTEVAQWRTKYETDAIQRTEELEEAKKKLAQRLQAAEEHVEAVNAKCASLEKTKQRLQNEVEDLMLDVERTNAACAALDKKQRNFDKILAEWKQKYEETHAELEAAQKEARSLGTELFKMKNAYEESLDQLETLKRENKNLQQEISDLTEQIAEGGKRMHELEKIKKQVEQEKSEIQAALEEAEASLEHEEGKILRIQLELNQVKSEIDRKIAEKDEEIDQLKRNHIRVVESMQTMLDAEIRSRNDAIRLKKKMEGDLNEMEIQLNHANRMAAEALKNYRNTQAILKDTQIHLDDALRGQEDLKEQLAMVERRANLLQAEIEELRATLEQTERSRKIAEQELLDASERVQLLHTQNTSLINTKKKLETDITQIQGEMEDILQEARNAEEKAKKAITDAAMMAEELKKEQDTSAHLERMKKNMEQTVKDLQNRLDEAEQLALKGGKKQIQKLEARVRELEGEVESEQKRNVEAVKGLRKHERRVKELTYQTEEDRKNILRLQDLVDKLQAKVKSYKRQAEEAEEQSNVNLAKFRKLQHELEEAEERADIAESQVNKLRVKSREVHTKVISEE</sequence>
<dbReference type="InterPro" id="IPR036961">
    <property type="entry name" value="Kinesin_motor_dom_sf"/>
</dbReference>
<evidence type="ECO:0000256" key="7">
    <source>
        <dbReference type="ARBA" id="ARBA00022741"/>
    </source>
</evidence>
<keyword evidence="7 21" id="KW-0547">Nucleotide-binding</keyword>
<dbReference type="FunFam" id="1.10.10.820:FF:000001">
    <property type="entry name" value="Myosin heavy chain"/>
    <property type="match status" value="1"/>
</dbReference>
<feature type="domain" description="Myosin motor" evidence="24">
    <location>
        <begin position="111"/>
        <end position="808"/>
    </location>
</feature>
<dbReference type="Proteomes" id="UP000314981">
    <property type="component" value="Chromosome 19"/>
</dbReference>
<dbReference type="PROSITE" id="PS51844">
    <property type="entry name" value="SH3_LIKE"/>
    <property type="match status" value="1"/>
</dbReference>
<dbReference type="Gene3D" id="3.40.850.10">
    <property type="entry name" value="Kinesin motor domain"/>
    <property type="match status" value="1"/>
</dbReference>
<evidence type="ECO:0000313" key="27">
    <source>
        <dbReference type="Proteomes" id="UP000314981"/>
    </source>
</evidence>
<dbReference type="Pfam" id="PF01576">
    <property type="entry name" value="Myosin_tail_1"/>
    <property type="match status" value="1"/>
</dbReference>
<evidence type="ECO:0000256" key="3">
    <source>
        <dbReference type="ARBA" id="ARBA00022433"/>
    </source>
</evidence>
<accession>A0A4W2DXY9</accession>
<dbReference type="PRINTS" id="PR00193">
    <property type="entry name" value="MYOSINHEAVY"/>
</dbReference>
<dbReference type="SMART" id="SM00242">
    <property type="entry name" value="MYSc"/>
    <property type="match status" value="1"/>
</dbReference>
<dbReference type="InterPro" id="IPR008989">
    <property type="entry name" value="Myosin_S1_N"/>
</dbReference>
<evidence type="ECO:0000256" key="16">
    <source>
        <dbReference type="ARBA" id="ARBA00039812"/>
    </source>
</evidence>
<reference evidence="26 27" key="1">
    <citation type="submission" date="2018-11" db="EMBL/GenBank/DDBJ databases">
        <title>Haplotype-resolved cattle genomes.</title>
        <authorList>
            <person name="Low W.Y."/>
            <person name="Tearle R."/>
            <person name="Bickhart D.M."/>
            <person name="Rosen B.D."/>
            <person name="Koren S."/>
            <person name="Rhie A."/>
            <person name="Hiendleder S."/>
            <person name="Phillippy A.M."/>
            <person name="Smith T.P.L."/>
            <person name="Williams J.L."/>
        </authorList>
    </citation>
    <scope>NUCLEOTIDE SEQUENCE [LARGE SCALE GENOMIC DNA]</scope>
</reference>
<dbReference type="GO" id="GO:0051015">
    <property type="term" value="F:actin filament binding"/>
    <property type="evidence" value="ECO:0007669"/>
    <property type="project" value="InterPro"/>
</dbReference>
<keyword evidence="5" id="KW-0963">Cytoplasm</keyword>
<dbReference type="PANTHER" id="PTHR45615">
    <property type="entry name" value="MYOSIN HEAVY CHAIN, NON-MUSCLE"/>
    <property type="match status" value="1"/>
</dbReference>
<evidence type="ECO:0000256" key="15">
    <source>
        <dbReference type="ARBA" id="ARBA00038665"/>
    </source>
</evidence>
<dbReference type="Ensembl" id="ENSBIXT00000001545.1">
    <property type="protein sequence ID" value="ENSBIXP00000031293.1"/>
    <property type="gene ID" value="ENSBIXG00000013534.1"/>
</dbReference>
<reference evidence="26" key="3">
    <citation type="submission" date="2025-09" db="UniProtKB">
        <authorList>
            <consortium name="Ensembl"/>
        </authorList>
    </citation>
    <scope>IDENTIFICATION</scope>
</reference>
<dbReference type="Gene3D" id="1.20.120.720">
    <property type="entry name" value="Myosin VI head, motor domain, U50 subdomain"/>
    <property type="match status" value="1"/>
</dbReference>
<keyword evidence="14 21" id="KW-0009">Actin-binding</keyword>
<protein>
    <recommendedName>
        <fullName evidence="16">Myosin-2</fullName>
    </recommendedName>
    <alternativeName>
        <fullName evidence="18">Myosin heavy chain 2</fullName>
    </alternativeName>
    <alternativeName>
        <fullName evidence="19">Myosin heavy chain 2a</fullName>
    </alternativeName>
    <alternativeName>
        <fullName evidence="17">Myosin heavy chain, skeletal muscle, adult 2</fullName>
    </alternativeName>
</protein>
<dbReference type="GO" id="GO:0016460">
    <property type="term" value="C:myosin II complex"/>
    <property type="evidence" value="ECO:0007669"/>
    <property type="project" value="TreeGrafter"/>
</dbReference>
<dbReference type="SUPFAM" id="SSF52540">
    <property type="entry name" value="P-loop containing nucleoside triphosphate hydrolases"/>
    <property type="match status" value="1"/>
</dbReference>
<dbReference type="FunFam" id="1.20.58.530:FF:000001">
    <property type="entry name" value="Myosin heavy chain"/>
    <property type="match status" value="1"/>
</dbReference>
<dbReference type="InterPro" id="IPR002928">
    <property type="entry name" value="Myosin_tail"/>
</dbReference>
<dbReference type="InterPro" id="IPR027417">
    <property type="entry name" value="P-loop_NTPase"/>
</dbReference>
<evidence type="ECO:0000256" key="20">
    <source>
        <dbReference type="ARBA" id="ARBA00044929"/>
    </source>
</evidence>
<dbReference type="PANTHER" id="PTHR45615:SF39">
    <property type="entry name" value="MYOSIN-2"/>
    <property type="match status" value="1"/>
</dbReference>
<evidence type="ECO:0000256" key="22">
    <source>
        <dbReference type="SAM" id="Coils"/>
    </source>
</evidence>
<evidence type="ECO:0000256" key="19">
    <source>
        <dbReference type="ARBA" id="ARBA00042414"/>
    </source>
</evidence>
<dbReference type="InterPro" id="IPR014751">
    <property type="entry name" value="XRCC4-like_C"/>
</dbReference>
<dbReference type="InterPro" id="IPR001609">
    <property type="entry name" value="Myosin_head_motor_dom-like"/>
</dbReference>
<dbReference type="FunFam" id="1.20.5.370:FF:000002">
    <property type="entry name" value="Myosin heavy chain"/>
    <property type="match status" value="1"/>
</dbReference>
<evidence type="ECO:0000256" key="11">
    <source>
        <dbReference type="ARBA" id="ARBA00023123"/>
    </source>
</evidence>
<dbReference type="Gene3D" id="1.20.58.530">
    <property type="match status" value="1"/>
</dbReference>
<dbReference type="FunFam" id="1.20.5.370:FF:000003">
    <property type="entry name" value="Myosin heavy chain"/>
    <property type="match status" value="1"/>
</dbReference>
<dbReference type="Gene3D" id="1.20.5.370">
    <property type="match status" value="4"/>
</dbReference>
<keyword evidence="6" id="KW-0597">Phosphoprotein</keyword>
<reference evidence="26" key="2">
    <citation type="submission" date="2025-08" db="UniProtKB">
        <authorList>
            <consortium name="Ensembl"/>
        </authorList>
    </citation>
    <scope>IDENTIFICATION</scope>
</reference>
<dbReference type="FunFam" id="1.20.5.340:FF:000013">
    <property type="entry name" value="Myosin heavy chain"/>
    <property type="match status" value="1"/>
</dbReference>
<dbReference type="FunFam" id="1.20.120.720:FF:000001">
    <property type="entry name" value="Myosin heavy chain, muscle"/>
    <property type="match status" value="1"/>
</dbReference>
<dbReference type="InterPro" id="IPR004009">
    <property type="entry name" value="SH3_Myosin"/>
</dbReference>
<dbReference type="GO" id="GO:0006936">
    <property type="term" value="P:muscle contraction"/>
    <property type="evidence" value="ECO:0007669"/>
    <property type="project" value="TreeGrafter"/>
</dbReference>
<feature type="coiled-coil region" evidence="22">
    <location>
        <begin position="872"/>
        <end position="1953"/>
    </location>
</feature>
<evidence type="ECO:0000259" key="25">
    <source>
        <dbReference type="PROSITE" id="PS51844"/>
    </source>
</evidence>
<evidence type="ECO:0000256" key="1">
    <source>
        <dbReference type="ARBA" id="ARBA00004657"/>
    </source>
</evidence>
<feature type="domain" description="Myosin N-terminal SH3-like" evidence="25">
    <location>
        <begin position="58"/>
        <end position="107"/>
    </location>
</feature>
<dbReference type="Pfam" id="PF00063">
    <property type="entry name" value="Myosin_head"/>
    <property type="match status" value="1"/>
</dbReference>